<dbReference type="Proteomes" id="UP001304340">
    <property type="component" value="Chromosome"/>
</dbReference>
<dbReference type="SUPFAM" id="SSF88659">
    <property type="entry name" value="Sigma3 and sigma4 domains of RNA polymerase sigma factors"/>
    <property type="match status" value="1"/>
</dbReference>
<evidence type="ECO:0000259" key="10">
    <source>
        <dbReference type="Pfam" id="PF13490"/>
    </source>
</evidence>
<dbReference type="InterPro" id="IPR007627">
    <property type="entry name" value="RNA_pol_sigma70_r2"/>
</dbReference>
<dbReference type="KEGG" id="sbil:SANBI_002013"/>
<accession>A0AAF0Z205</accession>
<evidence type="ECO:0000313" key="12">
    <source>
        <dbReference type="Proteomes" id="UP001304340"/>
    </source>
</evidence>
<dbReference type="InterPro" id="IPR013325">
    <property type="entry name" value="RNA_pol_sigma_r2"/>
</dbReference>
<dbReference type="GO" id="GO:0005975">
    <property type="term" value="P:carbohydrate metabolic process"/>
    <property type="evidence" value="ECO:0007669"/>
    <property type="project" value="UniProtKB-ARBA"/>
</dbReference>
<evidence type="ECO:0000256" key="3">
    <source>
        <dbReference type="ARBA" id="ARBA00023082"/>
    </source>
</evidence>
<evidence type="ECO:0000256" key="4">
    <source>
        <dbReference type="ARBA" id="ARBA00023125"/>
    </source>
</evidence>
<evidence type="ECO:0000256" key="2">
    <source>
        <dbReference type="ARBA" id="ARBA00023015"/>
    </source>
</evidence>
<feature type="domain" description="RNA polymerase sigma-70 region 2" evidence="8">
    <location>
        <begin position="25"/>
        <end position="91"/>
    </location>
</feature>
<dbReference type="Gene3D" id="1.10.1740.10">
    <property type="match status" value="1"/>
</dbReference>
<dbReference type="PANTHER" id="PTHR43133">
    <property type="entry name" value="RNA POLYMERASE ECF-TYPE SIGMA FACTO"/>
    <property type="match status" value="1"/>
</dbReference>
<feature type="compositionally biased region" description="Low complexity" evidence="6">
    <location>
        <begin position="333"/>
        <end position="351"/>
    </location>
</feature>
<evidence type="ECO:0000256" key="1">
    <source>
        <dbReference type="ARBA" id="ARBA00010641"/>
    </source>
</evidence>
<dbReference type="AlphaFoldDB" id="A0AAF0Z205"/>
<keyword evidence="4" id="KW-0238">DNA-binding</keyword>
<evidence type="ECO:0000256" key="6">
    <source>
        <dbReference type="SAM" id="MobiDB-lite"/>
    </source>
</evidence>
<name>A0AAF0Z205_9MICO</name>
<dbReference type="EMBL" id="CP138359">
    <property type="protein sequence ID" value="WPF80784.1"/>
    <property type="molecule type" value="Genomic_DNA"/>
</dbReference>
<evidence type="ECO:0000256" key="7">
    <source>
        <dbReference type="SAM" id="Phobius"/>
    </source>
</evidence>
<keyword evidence="7" id="KW-0472">Membrane</keyword>
<dbReference type="InterPro" id="IPR013783">
    <property type="entry name" value="Ig-like_fold"/>
</dbReference>
<dbReference type="NCBIfam" id="TIGR02937">
    <property type="entry name" value="sigma70-ECF"/>
    <property type="match status" value="1"/>
</dbReference>
<sequence length="586" mass="60571">MTSATTDEDLLVSVRAGERDAYGELWRRHVRVALAVAGRYSTIADPEDIVQEAFQAVFTAVCEGGGPTRGFRPYLARTVRNVAVSISRRRRAEPVGGLTELADRLDMSVPGHDEQSADRVVLVKAFQSLPERWRAILWMTEVEDIPVQDAADRLGIAPNAGAALVRRAREGLRRSWLAAHVGGSERGMECRWVVEHLPLSERGDATPRHQDRIEAHTATCQDCARTATEIAAVARRLPAVLLPVFFTGGAAAEHLLAGVPVALPVDVGPVGGAVVDHLPVRYVPGRTDPGKASSGPSWRMTSLSVSQRVVAVVAVVVMTAAAVGAGVVLLDRSPSSASDRAARGSADPARAVATPSASDGPATESGRDTGAPPVDSPAPGSTSTPSAPRGPTPSSEVAVPPPPRDAVTSSPDADVPLGVTGAPASGLKEWVPVISGTGTSGATVEAVLADGSLVGSAQVADGAWSITLDASLTADVEHAVAVRYEGDRHLVDVGRYTVVAPLVTGVEVVESRPGVHDVIVLVTGTCGQPVEASVVGTASAASVVLGSCTTRVPLPAVTPGTHSVELRYVDPVQGRAGAVRTITVTV</sequence>
<keyword evidence="3" id="KW-0731">Sigma factor</keyword>
<keyword evidence="7" id="KW-1133">Transmembrane helix</keyword>
<dbReference type="Gene3D" id="1.10.10.10">
    <property type="entry name" value="Winged helix-like DNA-binding domain superfamily/Winged helix DNA-binding domain"/>
    <property type="match status" value="1"/>
</dbReference>
<evidence type="ECO:0000256" key="5">
    <source>
        <dbReference type="ARBA" id="ARBA00023163"/>
    </source>
</evidence>
<protein>
    <submittedName>
        <fullName evidence="11">Sigma-70 family RNA polymerase sigma factor</fullName>
    </submittedName>
</protein>
<gene>
    <name evidence="11" type="ORF">SANBI_002013</name>
</gene>
<dbReference type="GO" id="GO:0003677">
    <property type="term" value="F:DNA binding"/>
    <property type="evidence" value="ECO:0007669"/>
    <property type="project" value="UniProtKB-KW"/>
</dbReference>
<dbReference type="SUPFAM" id="SSF88946">
    <property type="entry name" value="Sigma2 domain of RNA polymerase sigma factors"/>
    <property type="match status" value="1"/>
</dbReference>
<dbReference type="Pfam" id="PF04542">
    <property type="entry name" value="Sigma70_r2"/>
    <property type="match status" value="1"/>
</dbReference>
<evidence type="ECO:0000259" key="8">
    <source>
        <dbReference type="Pfam" id="PF04542"/>
    </source>
</evidence>
<comment type="similarity">
    <text evidence="1">Belongs to the sigma-70 factor family. ECF subfamily.</text>
</comment>
<dbReference type="Gene3D" id="2.60.40.10">
    <property type="entry name" value="Immunoglobulins"/>
    <property type="match status" value="1"/>
</dbReference>
<keyword evidence="7" id="KW-0812">Transmembrane</keyword>
<feature type="domain" description="RNA polymerase sigma factor 70 region 4 type 2" evidence="9">
    <location>
        <begin position="122"/>
        <end position="170"/>
    </location>
</feature>
<dbReference type="PANTHER" id="PTHR43133:SF8">
    <property type="entry name" value="RNA POLYMERASE SIGMA FACTOR HI_1459-RELATED"/>
    <property type="match status" value="1"/>
</dbReference>
<dbReference type="InterPro" id="IPR013249">
    <property type="entry name" value="RNA_pol_sigma70_r4_t2"/>
</dbReference>
<dbReference type="InterPro" id="IPR036388">
    <property type="entry name" value="WH-like_DNA-bd_sf"/>
</dbReference>
<dbReference type="Pfam" id="PF08281">
    <property type="entry name" value="Sigma70_r4_2"/>
    <property type="match status" value="1"/>
</dbReference>
<dbReference type="Pfam" id="PF13490">
    <property type="entry name" value="zf-HC2"/>
    <property type="match status" value="1"/>
</dbReference>
<reference evidence="12" key="1">
    <citation type="submission" date="2023-11" db="EMBL/GenBank/DDBJ databases">
        <authorList>
            <person name="Helweg L.P."/>
            <person name="Kiel A."/>
            <person name="Hitz F."/>
            <person name="Ruckert-Reed C."/>
            <person name="Busche T."/>
            <person name="Kaltschmidt B."/>
            <person name="Kaltschmidt C."/>
        </authorList>
    </citation>
    <scope>NUCLEOTIDE SEQUENCE [LARGE SCALE GENOMIC DNA]</scope>
    <source>
        <strain evidence="12">4.1</strain>
    </source>
</reference>
<proteinExistence type="inferred from homology"/>
<dbReference type="InterPro" id="IPR039425">
    <property type="entry name" value="RNA_pol_sigma-70-like"/>
</dbReference>
<dbReference type="InterPro" id="IPR027383">
    <property type="entry name" value="Znf_put"/>
</dbReference>
<keyword evidence="5" id="KW-0804">Transcription</keyword>
<dbReference type="GO" id="GO:0006352">
    <property type="term" value="P:DNA-templated transcription initiation"/>
    <property type="evidence" value="ECO:0007669"/>
    <property type="project" value="InterPro"/>
</dbReference>
<keyword evidence="12" id="KW-1185">Reference proteome</keyword>
<feature type="compositionally biased region" description="Low complexity" evidence="6">
    <location>
        <begin position="377"/>
        <end position="395"/>
    </location>
</feature>
<dbReference type="InterPro" id="IPR014284">
    <property type="entry name" value="RNA_pol_sigma-70_dom"/>
</dbReference>
<dbReference type="GO" id="GO:0016987">
    <property type="term" value="F:sigma factor activity"/>
    <property type="evidence" value="ECO:0007669"/>
    <property type="project" value="UniProtKB-KW"/>
</dbReference>
<evidence type="ECO:0000313" key="11">
    <source>
        <dbReference type="EMBL" id="WPF80784.1"/>
    </source>
</evidence>
<organism evidence="11 12">
    <name type="scientific">Sanguibacter biliveldensis</name>
    <dbReference type="NCBI Taxonomy" id="3030830"/>
    <lineage>
        <taxon>Bacteria</taxon>
        <taxon>Bacillati</taxon>
        <taxon>Actinomycetota</taxon>
        <taxon>Actinomycetes</taxon>
        <taxon>Micrococcales</taxon>
        <taxon>Sanguibacteraceae</taxon>
        <taxon>Sanguibacter</taxon>
    </lineage>
</organism>
<dbReference type="RefSeq" id="WP_319154643.1">
    <property type="nucleotide sequence ID" value="NZ_CP138359.1"/>
</dbReference>
<dbReference type="InterPro" id="IPR013324">
    <property type="entry name" value="RNA_pol_sigma_r3/r4-like"/>
</dbReference>
<evidence type="ECO:0000259" key="9">
    <source>
        <dbReference type="Pfam" id="PF08281"/>
    </source>
</evidence>
<feature type="transmembrane region" description="Helical" evidence="7">
    <location>
        <begin position="309"/>
        <end position="330"/>
    </location>
</feature>
<feature type="region of interest" description="Disordered" evidence="6">
    <location>
        <begin position="333"/>
        <end position="422"/>
    </location>
</feature>
<keyword evidence="2" id="KW-0805">Transcription regulation</keyword>
<feature type="domain" description="Putative zinc-finger" evidence="10">
    <location>
        <begin position="190"/>
        <end position="224"/>
    </location>
</feature>